<protein>
    <submittedName>
        <fullName evidence="3">Uncharacterized protein</fullName>
    </submittedName>
</protein>
<proteinExistence type="predicted"/>
<gene>
    <name evidence="3" type="ORF">DY000_02047659</name>
</gene>
<sequence length="417" mass="49611">MVQEWDPGIGGEIWNRKKIYYNGQIGKIWNRGGDMGIWIFGNTVSLWGIESDWGPQKVRDLTRYSEEIRKSENPLQDTQGNLDTLIWFNNLRLMFSKLCYSLSDDEDHCPLNPKSPVKKKDSKEETVSRIDDRARSYKGDVIYGDVSHQEKDQRGYYGKGKGKMYGEQDTKWVQVPERGSRSYSSYRSSNKGDEGSARHRSSRWEQSRNQTQEERDQMHRDSRRERNYFGLLGFYFIFMDLYWRCIISFLELWIMEGDRHEFCVLVFWIIRFWLRLVLKQILDLASSNQVQCQFGTWVYWFANRCSGIMSIASIFYGFVWVRSVNLIFWIMMNCAFVDGQSRVLGCYDWINGYIWFMGFWFMLKTYRTVSQLSLLQLVSLNQLQIRELELRKASWTVQVLLWDGSGLRYIMTILRHN</sequence>
<feature type="transmembrane region" description="Helical" evidence="2">
    <location>
        <begin position="228"/>
        <end position="250"/>
    </location>
</feature>
<dbReference type="Proteomes" id="UP000266723">
    <property type="component" value="Unassembled WGS sequence"/>
</dbReference>
<name>A0ABQ7EQT9_BRACR</name>
<accession>A0ABQ7EQT9</accession>
<evidence type="ECO:0000313" key="3">
    <source>
        <dbReference type="EMBL" id="KAF3605194.1"/>
    </source>
</evidence>
<keyword evidence="4" id="KW-1185">Reference proteome</keyword>
<reference evidence="3 4" key="1">
    <citation type="journal article" date="2020" name="BMC Genomics">
        <title>Intraspecific diversification of the crop wild relative Brassica cretica Lam. using demographic model selection.</title>
        <authorList>
            <person name="Kioukis A."/>
            <person name="Michalopoulou V.A."/>
            <person name="Briers L."/>
            <person name="Pirintsos S."/>
            <person name="Studholme D.J."/>
            <person name="Pavlidis P."/>
            <person name="Sarris P.F."/>
        </authorList>
    </citation>
    <scope>NUCLEOTIDE SEQUENCE [LARGE SCALE GENOMIC DNA]</scope>
    <source>
        <strain evidence="4">cv. PFS-1207/04</strain>
    </source>
</reference>
<evidence type="ECO:0000256" key="1">
    <source>
        <dbReference type="SAM" id="MobiDB-lite"/>
    </source>
</evidence>
<feature type="region of interest" description="Disordered" evidence="1">
    <location>
        <begin position="111"/>
        <end position="131"/>
    </location>
</feature>
<organism evidence="3 4">
    <name type="scientific">Brassica cretica</name>
    <name type="common">Mustard</name>
    <dbReference type="NCBI Taxonomy" id="69181"/>
    <lineage>
        <taxon>Eukaryota</taxon>
        <taxon>Viridiplantae</taxon>
        <taxon>Streptophyta</taxon>
        <taxon>Embryophyta</taxon>
        <taxon>Tracheophyta</taxon>
        <taxon>Spermatophyta</taxon>
        <taxon>Magnoliopsida</taxon>
        <taxon>eudicotyledons</taxon>
        <taxon>Gunneridae</taxon>
        <taxon>Pentapetalae</taxon>
        <taxon>rosids</taxon>
        <taxon>malvids</taxon>
        <taxon>Brassicales</taxon>
        <taxon>Brassicaceae</taxon>
        <taxon>Brassiceae</taxon>
        <taxon>Brassica</taxon>
    </lineage>
</organism>
<keyword evidence="2" id="KW-1133">Transmembrane helix</keyword>
<feature type="region of interest" description="Disordered" evidence="1">
    <location>
        <begin position="177"/>
        <end position="219"/>
    </location>
</feature>
<feature type="transmembrane region" description="Helical" evidence="2">
    <location>
        <begin position="307"/>
        <end position="331"/>
    </location>
</feature>
<keyword evidence="2" id="KW-0812">Transmembrane</keyword>
<feature type="compositionally biased region" description="Basic and acidic residues" evidence="1">
    <location>
        <begin position="118"/>
        <end position="131"/>
    </location>
</feature>
<evidence type="ECO:0000256" key="2">
    <source>
        <dbReference type="SAM" id="Phobius"/>
    </source>
</evidence>
<dbReference type="EMBL" id="QGKV02000297">
    <property type="protein sequence ID" value="KAF3605194.1"/>
    <property type="molecule type" value="Genomic_DNA"/>
</dbReference>
<keyword evidence="2" id="KW-0472">Membrane</keyword>
<comment type="caution">
    <text evidence="3">The sequence shown here is derived from an EMBL/GenBank/DDBJ whole genome shotgun (WGS) entry which is preliminary data.</text>
</comment>
<evidence type="ECO:0000313" key="4">
    <source>
        <dbReference type="Proteomes" id="UP000266723"/>
    </source>
</evidence>
<feature type="transmembrane region" description="Helical" evidence="2">
    <location>
        <begin position="343"/>
        <end position="363"/>
    </location>
</feature>
<feature type="compositionally biased region" description="Basic and acidic residues" evidence="1">
    <location>
        <begin position="190"/>
        <end position="219"/>
    </location>
</feature>